<dbReference type="GO" id="GO:0016757">
    <property type="term" value="F:glycosyltransferase activity"/>
    <property type="evidence" value="ECO:0007669"/>
    <property type="project" value="UniProtKB-KW"/>
</dbReference>
<comment type="caution">
    <text evidence="2">The sequence shown here is derived from an EMBL/GenBank/DDBJ whole genome shotgun (WGS) entry which is preliminary data.</text>
</comment>
<keyword evidence="2" id="KW-0808">Transferase</keyword>
<gene>
    <name evidence="2" type="ORF">Q9R02_08840</name>
</gene>
<dbReference type="EMBL" id="JAVALS010000004">
    <property type="protein sequence ID" value="MDP5227255.1"/>
    <property type="molecule type" value="Genomic_DNA"/>
</dbReference>
<name>A0ABT9IQ50_9MICC</name>
<dbReference type="InterPro" id="IPR001173">
    <property type="entry name" value="Glyco_trans_2-like"/>
</dbReference>
<dbReference type="InterPro" id="IPR050834">
    <property type="entry name" value="Glycosyltransf_2"/>
</dbReference>
<proteinExistence type="predicted"/>
<dbReference type="PANTHER" id="PTHR43685">
    <property type="entry name" value="GLYCOSYLTRANSFERASE"/>
    <property type="match status" value="1"/>
</dbReference>
<dbReference type="RefSeq" id="WP_305996300.1">
    <property type="nucleotide sequence ID" value="NZ_JAVALS010000004.1"/>
</dbReference>
<dbReference type="Proteomes" id="UP001232725">
    <property type="component" value="Unassembled WGS sequence"/>
</dbReference>
<organism evidence="2 3">
    <name type="scientific">Arthrobacter horti</name>
    <dbReference type="NCBI Taxonomy" id="3068273"/>
    <lineage>
        <taxon>Bacteria</taxon>
        <taxon>Bacillati</taxon>
        <taxon>Actinomycetota</taxon>
        <taxon>Actinomycetes</taxon>
        <taxon>Micrococcales</taxon>
        <taxon>Micrococcaceae</taxon>
        <taxon>Arthrobacter</taxon>
    </lineage>
</organism>
<dbReference type="Pfam" id="PF00535">
    <property type="entry name" value="Glycos_transf_2"/>
    <property type="match status" value="1"/>
</dbReference>
<evidence type="ECO:0000259" key="1">
    <source>
        <dbReference type="Pfam" id="PF00535"/>
    </source>
</evidence>
<keyword evidence="2" id="KW-0328">Glycosyltransferase</keyword>
<dbReference type="InterPro" id="IPR029044">
    <property type="entry name" value="Nucleotide-diphossugar_trans"/>
</dbReference>
<sequence>MSVIIPVYNSGQLVAGALESLRAQTFDNWEALLVDDCSTDDSVILVRELLEQLNDTRIRLFELPENGGPSAARNHGVREAGGEFVCFLDADDTFLPAALTHLVGLTAGVDVVCAAHVARSASGVETVRPDRLSGTVPGMDALTGLLEERVWNFNHGRLYRRDLLETVRHDERVRRYEDLIFNAAAFSRAGAVRFTSQPVYVYNVNPASATWSQKHSSRFVTETEAFLREGLSPETERLVPRRAWNTMRTTLAVVVYSGALMAHADQPTLKTLRKVLSDALGPRAFFDVLRTRPQIAIAGQFARLLPGPYAKMYREYVGKTYEIAE</sequence>
<evidence type="ECO:0000313" key="2">
    <source>
        <dbReference type="EMBL" id="MDP5227255.1"/>
    </source>
</evidence>
<evidence type="ECO:0000313" key="3">
    <source>
        <dbReference type="Proteomes" id="UP001232725"/>
    </source>
</evidence>
<protein>
    <submittedName>
        <fullName evidence="2">Glycosyltransferase family 2 protein</fullName>
        <ecNumber evidence="2">2.4.-.-</ecNumber>
    </submittedName>
</protein>
<accession>A0ABT9IQ50</accession>
<reference evidence="2 3" key="1">
    <citation type="submission" date="2023-08" db="EMBL/GenBank/DDBJ databases">
        <title>Arthrobacter horti sp. nov., isolated from forest soil.</title>
        <authorList>
            <person name="Park M."/>
        </authorList>
    </citation>
    <scope>NUCLEOTIDE SEQUENCE [LARGE SCALE GENOMIC DNA]</scope>
    <source>
        <strain evidence="2 3">YJM1</strain>
    </source>
</reference>
<dbReference type="SUPFAM" id="SSF53448">
    <property type="entry name" value="Nucleotide-diphospho-sugar transferases"/>
    <property type="match status" value="1"/>
</dbReference>
<keyword evidence="3" id="KW-1185">Reference proteome</keyword>
<dbReference type="EC" id="2.4.-.-" evidence="2"/>
<dbReference type="Gene3D" id="3.90.550.10">
    <property type="entry name" value="Spore Coat Polysaccharide Biosynthesis Protein SpsA, Chain A"/>
    <property type="match status" value="1"/>
</dbReference>
<dbReference type="PANTHER" id="PTHR43685:SF2">
    <property type="entry name" value="GLYCOSYLTRANSFERASE 2-LIKE DOMAIN-CONTAINING PROTEIN"/>
    <property type="match status" value="1"/>
</dbReference>
<dbReference type="CDD" id="cd00761">
    <property type="entry name" value="Glyco_tranf_GTA_type"/>
    <property type="match status" value="1"/>
</dbReference>
<feature type="domain" description="Glycosyltransferase 2-like" evidence="1">
    <location>
        <begin position="2"/>
        <end position="166"/>
    </location>
</feature>